<organism evidence="2 3">
    <name type="scientific">Racocetra fulgida</name>
    <dbReference type="NCBI Taxonomy" id="60492"/>
    <lineage>
        <taxon>Eukaryota</taxon>
        <taxon>Fungi</taxon>
        <taxon>Fungi incertae sedis</taxon>
        <taxon>Mucoromycota</taxon>
        <taxon>Glomeromycotina</taxon>
        <taxon>Glomeromycetes</taxon>
        <taxon>Diversisporales</taxon>
        <taxon>Gigasporaceae</taxon>
        <taxon>Racocetra</taxon>
    </lineage>
</organism>
<protein>
    <submittedName>
        <fullName evidence="2">19758_t:CDS:1</fullName>
    </submittedName>
</protein>
<dbReference type="AlphaFoldDB" id="A0A9N8ZU50"/>
<comment type="caution">
    <text evidence="2">The sequence shown here is derived from an EMBL/GenBank/DDBJ whole genome shotgun (WGS) entry which is preliminary data.</text>
</comment>
<reference evidence="2" key="1">
    <citation type="submission" date="2021-06" db="EMBL/GenBank/DDBJ databases">
        <authorList>
            <person name="Kallberg Y."/>
            <person name="Tangrot J."/>
            <person name="Rosling A."/>
        </authorList>
    </citation>
    <scope>NUCLEOTIDE SEQUENCE</scope>
    <source>
        <strain evidence="2">IN212</strain>
    </source>
</reference>
<dbReference type="EMBL" id="CAJVPZ010002122">
    <property type="protein sequence ID" value="CAG8506723.1"/>
    <property type="molecule type" value="Genomic_DNA"/>
</dbReference>
<evidence type="ECO:0000313" key="3">
    <source>
        <dbReference type="Proteomes" id="UP000789396"/>
    </source>
</evidence>
<evidence type="ECO:0000256" key="1">
    <source>
        <dbReference type="SAM" id="MobiDB-lite"/>
    </source>
</evidence>
<name>A0A9N8ZU50_9GLOM</name>
<proteinExistence type="predicted"/>
<evidence type="ECO:0000313" key="2">
    <source>
        <dbReference type="EMBL" id="CAG8506723.1"/>
    </source>
</evidence>
<accession>A0A9N8ZU50</accession>
<feature type="region of interest" description="Disordered" evidence="1">
    <location>
        <begin position="1"/>
        <end position="35"/>
    </location>
</feature>
<dbReference type="OrthoDB" id="2440502at2759"/>
<gene>
    <name evidence="2" type="ORF">RFULGI_LOCUS2699</name>
</gene>
<feature type="compositionally biased region" description="Acidic residues" evidence="1">
    <location>
        <begin position="1"/>
        <end position="15"/>
    </location>
</feature>
<sequence length="188" mass="22149">MISELEELKDSDEENAISYEQRDKKRKNVDKQGPNKRVAEEMVTVTTEVVDIYELIKQVIHQFNRFLRKSCYDSELYHVLVDFLGIKGYEVIGQYHILNKNGNHKYADIVIKSSNSTIVLELSATARKKDLNEHFTRALNYSKLLSASEVWLIHFTCEDNYTKNPHWPADWKLKKGLRVVHFCHDWDF</sequence>
<keyword evidence="3" id="KW-1185">Reference proteome</keyword>
<dbReference type="Proteomes" id="UP000789396">
    <property type="component" value="Unassembled WGS sequence"/>
</dbReference>